<feature type="domain" description="Methylated-DNA-[protein]-cysteine S-methyltransferase DNA binding" evidence="10">
    <location>
        <begin position="71"/>
        <end position="150"/>
    </location>
</feature>
<keyword evidence="4 9" id="KW-0489">Methyltransferase</keyword>
<gene>
    <name evidence="12" type="primary">ogt_1</name>
    <name evidence="12" type="ORF">Cch02nite_19770</name>
</gene>
<feature type="active site" description="Nucleophile; methyl group acceptor" evidence="9">
    <location>
        <position position="122"/>
    </location>
</feature>
<dbReference type="InterPro" id="IPR036217">
    <property type="entry name" value="MethylDNA_cys_MeTrfase_DNAb"/>
</dbReference>
<protein>
    <recommendedName>
        <fullName evidence="9">Methylated-DNA--protein-cysteine methyltransferase</fullName>
        <ecNumber evidence="9">2.1.1.63</ecNumber>
    </recommendedName>
    <alternativeName>
        <fullName evidence="9">6-O-methylguanine-DNA methyltransferase</fullName>
        <shortName evidence="9">MGMT</shortName>
    </alternativeName>
    <alternativeName>
        <fullName evidence="9">O-6-methylguanine-DNA-alkyltransferase</fullName>
    </alternativeName>
</protein>
<evidence type="ECO:0000256" key="9">
    <source>
        <dbReference type="HAMAP-Rule" id="MF_00772"/>
    </source>
</evidence>
<evidence type="ECO:0000256" key="5">
    <source>
        <dbReference type="ARBA" id="ARBA00022679"/>
    </source>
</evidence>
<dbReference type="SUPFAM" id="SSF46767">
    <property type="entry name" value="Methylated DNA-protein cysteine methyltransferase, C-terminal domain"/>
    <property type="match status" value="1"/>
</dbReference>
<evidence type="ECO:0000256" key="6">
    <source>
        <dbReference type="ARBA" id="ARBA00022763"/>
    </source>
</evidence>
<dbReference type="CDD" id="cd06445">
    <property type="entry name" value="ATase"/>
    <property type="match status" value="1"/>
</dbReference>
<comment type="subcellular location">
    <subcellularLocation>
        <location evidence="9">Cytoplasm</location>
    </subcellularLocation>
</comment>
<keyword evidence="5 9" id="KW-0808">Transferase</keyword>
<comment type="catalytic activity">
    <reaction evidence="8 9">
        <text>a 6-O-methyl-2'-deoxyguanosine in DNA + L-cysteinyl-[protein] = S-methyl-L-cysteinyl-[protein] + a 2'-deoxyguanosine in DNA</text>
        <dbReference type="Rhea" id="RHEA:24000"/>
        <dbReference type="Rhea" id="RHEA-COMP:10131"/>
        <dbReference type="Rhea" id="RHEA-COMP:10132"/>
        <dbReference type="Rhea" id="RHEA-COMP:11367"/>
        <dbReference type="Rhea" id="RHEA-COMP:11368"/>
        <dbReference type="ChEBI" id="CHEBI:29950"/>
        <dbReference type="ChEBI" id="CHEBI:82612"/>
        <dbReference type="ChEBI" id="CHEBI:85445"/>
        <dbReference type="ChEBI" id="CHEBI:85448"/>
        <dbReference type="EC" id="2.1.1.63"/>
    </reaction>
</comment>
<dbReference type="AlphaFoldDB" id="A0A8J3K132"/>
<dbReference type="GO" id="GO:0005737">
    <property type="term" value="C:cytoplasm"/>
    <property type="evidence" value="ECO:0007669"/>
    <property type="project" value="UniProtKB-SubCell"/>
</dbReference>
<dbReference type="GO" id="GO:0003908">
    <property type="term" value="F:methylated-DNA-[protein]-cysteine S-methyltransferase activity"/>
    <property type="evidence" value="ECO:0007669"/>
    <property type="project" value="UniProtKB-UniRule"/>
</dbReference>
<dbReference type="Pfam" id="PF02870">
    <property type="entry name" value="Methyltransf_1N"/>
    <property type="match status" value="1"/>
</dbReference>
<dbReference type="GO" id="GO:0032259">
    <property type="term" value="P:methylation"/>
    <property type="evidence" value="ECO:0007669"/>
    <property type="project" value="UniProtKB-KW"/>
</dbReference>
<comment type="catalytic activity">
    <reaction evidence="1 9">
        <text>a 4-O-methyl-thymidine in DNA + L-cysteinyl-[protein] = a thymidine in DNA + S-methyl-L-cysteinyl-[protein]</text>
        <dbReference type="Rhea" id="RHEA:53428"/>
        <dbReference type="Rhea" id="RHEA-COMP:10131"/>
        <dbReference type="Rhea" id="RHEA-COMP:10132"/>
        <dbReference type="Rhea" id="RHEA-COMP:13555"/>
        <dbReference type="Rhea" id="RHEA-COMP:13556"/>
        <dbReference type="ChEBI" id="CHEBI:29950"/>
        <dbReference type="ChEBI" id="CHEBI:82612"/>
        <dbReference type="ChEBI" id="CHEBI:137386"/>
        <dbReference type="ChEBI" id="CHEBI:137387"/>
        <dbReference type="EC" id="2.1.1.63"/>
    </reaction>
</comment>
<evidence type="ECO:0000313" key="13">
    <source>
        <dbReference type="Proteomes" id="UP000619293"/>
    </source>
</evidence>
<keyword evidence="3 9" id="KW-0963">Cytoplasm</keyword>
<comment type="miscellaneous">
    <text evidence="9">This enzyme catalyzes only one turnover and therefore is not strictly catalytic. According to one definition, an enzyme is a biocatalyst that acts repeatedly and over many reaction cycles.</text>
</comment>
<evidence type="ECO:0000256" key="2">
    <source>
        <dbReference type="ARBA" id="ARBA00008711"/>
    </source>
</evidence>
<evidence type="ECO:0000256" key="1">
    <source>
        <dbReference type="ARBA" id="ARBA00001286"/>
    </source>
</evidence>
<evidence type="ECO:0000256" key="3">
    <source>
        <dbReference type="ARBA" id="ARBA00022490"/>
    </source>
</evidence>
<comment type="similarity">
    <text evidence="2 9">Belongs to the MGMT family.</text>
</comment>
<dbReference type="InterPro" id="IPR036631">
    <property type="entry name" value="MGMT_N_sf"/>
</dbReference>
<comment type="function">
    <text evidence="9">Involved in the cellular defense against the biological effects of O6-methylguanine (O6-MeG) and O4-methylthymine (O4-MeT) in DNA. Repairs the methylated nucleobase in DNA by stoichiometrically transferring the methyl group to a cysteine residue in the enzyme. This is a suicide reaction: the enzyme is irreversibly inactivated.</text>
</comment>
<organism evidence="12 13">
    <name type="scientific">Catellatospora chokoriensis</name>
    <dbReference type="NCBI Taxonomy" id="310353"/>
    <lineage>
        <taxon>Bacteria</taxon>
        <taxon>Bacillati</taxon>
        <taxon>Actinomycetota</taxon>
        <taxon>Actinomycetes</taxon>
        <taxon>Micromonosporales</taxon>
        <taxon>Micromonosporaceae</taxon>
        <taxon>Catellatospora</taxon>
    </lineage>
</organism>
<dbReference type="Gene3D" id="3.30.160.70">
    <property type="entry name" value="Methylated DNA-protein cysteine methyltransferase domain"/>
    <property type="match status" value="1"/>
</dbReference>
<dbReference type="PANTHER" id="PTHR10815:SF5">
    <property type="entry name" value="METHYLATED-DNA--PROTEIN-CYSTEINE METHYLTRANSFERASE"/>
    <property type="match status" value="1"/>
</dbReference>
<evidence type="ECO:0000259" key="11">
    <source>
        <dbReference type="Pfam" id="PF02870"/>
    </source>
</evidence>
<dbReference type="Gene3D" id="1.10.10.10">
    <property type="entry name" value="Winged helix-like DNA-binding domain superfamily/Winged helix DNA-binding domain"/>
    <property type="match status" value="1"/>
</dbReference>
<comment type="caution">
    <text evidence="12">The sequence shown here is derived from an EMBL/GenBank/DDBJ whole genome shotgun (WGS) entry which is preliminary data.</text>
</comment>
<dbReference type="FunFam" id="1.10.10.10:FF:000214">
    <property type="entry name" value="Methylated-DNA--protein-cysteine methyltransferase"/>
    <property type="match status" value="1"/>
</dbReference>
<dbReference type="GO" id="GO:0006307">
    <property type="term" value="P:DNA alkylation repair"/>
    <property type="evidence" value="ECO:0007669"/>
    <property type="project" value="UniProtKB-UniRule"/>
</dbReference>
<name>A0A8J3K132_9ACTN</name>
<dbReference type="NCBIfam" id="TIGR00589">
    <property type="entry name" value="ogt"/>
    <property type="match status" value="1"/>
</dbReference>
<dbReference type="EC" id="2.1.1.63" evidence="9"/>
<keyword evidence="6 9" id="KW-0227">DNA damage</keyword>
<dbReference type="InterPro" id="IPR036388">
    <property type="entry name" value="WH-like_DNA-bd_sf"/>
</dbReference>
<reference evidence="12 13" key="1">
    <citation type="submission" date="2021-01" db="EMBL/GenBank/DDBJ databases">
        <title>Whole genome shotgun sequence of Catellatospora chokoriensis NBRC 107358.</title>
        <authorList>
            <person name="Komaki H."/>
            <person name="Tamura T."/>
        </authorList>
    </citation>
    <scope>NUCLEOTIDE SEQUENCE [LARGE SCALE GENOMIC DNA]</scope>
    <source>
        <strain evidence="12 13">NBRC 107358</strain>
    </source>
</reference>
<evidence type="ECO:0000256" key="8">
    <source>
        <dbReference type="ARBA" id="ARBA00049348"/>
    </source>
</evidence>
<dbReference type="SUPFAM" id="SSF53155">
    <property type="entry name" value="Methylated DNA-protein cysteine methyltransferase domain"/>
    <property type="match status" value="1"/>
</dbReference>
<dbReference type="Pfam" id="PF01035">
    <property type="entry name" value="DNA_binding_1"/>
    <property type="match status" value="1"/>
</dbReference>
<keyword evidence="13" id="KW-1185">Reference proteome</keyword>
<evidence type="ECO:0000259" key="10">
    <source>
        <dbReference type="Pfam" id="PF01035"/>
    </source>
</evidence>
<proteinExistence type="inferred from homology"/>
<dbReference type="InterPro" id="IPR001497">
    <property type="entry name" value="MethylDNA_cys_MeTrfase_AS"/>
</dbReference>
<evidence type="ECO:0000313" key="12">
    <source>
        <dbReference type="EMBL" id="GIF88533.1"/>
    </source>
</evidence>
<dbReference type="PANTHER" id="PTHR10815">
    <property type="entry name" value="METHYLATED-DNA--PROTEIN-CYSTEINE METHYLTRANSFERASE"/>
    <property type="match status" value="1"/>
</dbReference>
<dbReference type="EMBL" id="BONG01000009">
    <property type="protein sequence ID" value="GIF88533.1"/>
    <property type="molecule type" value="Genomic_DNA"/>
</dbReference>
<dbReference type="InterPro" id="IPR014048">
    <property type="entry name" value="MethylDNA_cys_MeTrfase_DNA-bd"/>
</dbReference>
<dbReference type="PROSITE" id="PS00374">
    <property type="entry name" value="MGMT"/>
    <property type="match status" value="1"/>
</dbReference>
<accession>A0A8J3K132</accession>
<keyword evidence="7 9" id="KW-0234">DNA repair</keyword>
<dbReference type="InterPro" id="IPR023546">
    <property type="entry name" value="MGMT"/>
</dbReference>
<dbReference type="Proteomes" id="UP000619293">
    <property type="component" value="Unassembled WGS sequence"/>
</dbReference>
<dbReference type="HAMAP" id="MF_00772">
    <property type="entry name" value="OGT"/>
    <property type="match status" value="1"/>
</dbReference>
<feature type="domain" description="Methylguanine DNA methyltransferase ribonuclease-like" evidence="11">
    <location>
        <begin position="3"/>
        <end position="65"/>
    </location>
</feature>
<sequence>MTVRWTVVDTPIGPLSCAVDDIGLCALQFGALDVVQDVDPLLDDVAGQLRAYFAGELVEFTVPVSVRRGSDFERAVWAELSRIPYGETHTYGEVARAVGEPDAARAVGVACNRNPVAVVVPCHRVVGAGGKLVGFGGGLPRKRHLLELEARVRMEHDWLA</sequence>
<evidence type="ECO:0000256" key="4">
    <source>
        <dbReference type="ARBA" id="ARBA00022603"/>
    </source>
</evidence>
<evidence type="ECO:0000256" key="7">
    <source>
        <dbReference type="ARBA" id="ARBA00023204"/>
    </source>
</evidence>
<dbReference type="InterPro" id="IPR008332">
    <property type="entry name" value="MethylG_MeTrfase_N"/>
</dbReference>